<accession>A0A2V5IK28</accession>
<organism evidence="4 5">
    <name type="scientific">Aspergillus violaceofuscus (strain CBS 115571)</name>
    <dbReference type="NCBI Taxonomy" id="1450538"/>
    <lineage>
        <taxon>Eukaryota</taxon>
        <taxon>Fungi</taxon>
        <taxon>Dikarya</taxon>
        <taxon>Ascomycota</taxon>
        <taxon>Pezizomycotina</taxon>
        <taxon>Eurotiomycetes</taxon>
        <taxon>Eurotiomycetidae</taxon>
        <taxon>Eurotiales</taxon>
        <taxon>Aspergillaceae</taxon>
        <taxon>Aspergillus</taxon>
    </lineage>
</organism>
<evidence type="ECO:0000313" key="4">
    <source>
        <dbReference type="EMBL" id="PYI20146.1"/>
    </source>
</evidence>
<reference evidence="4 5" key="1">
    <citation type="submission" date="2018-02" db="EMBL/GenBank/DDBJ databases">
        <title>The genomes of Aspergillus section Nigri reveals drivers in fungal speciation.</title>
        <authorList>
            <consortium name="DOE Joint Genome Institute"/>
            <person name="Vesth T.C."/>
            <person name="Nybo J."/>
            <person name="Theobald S."/>
            <person name="Brandl J."/>
            <person name="Frisvad J.C."/>
            <person name="Nielsen K.F."/>
            <person name="Lyhne E.K."/>
            <person name="Kogle M.E."/>
            <person name="Kuo A."/>
            <person name="Riley R."/>
            <person name="Clum A."/>
            <person name="Nolan M."/>
            <person name="Lipzen A."/>
            <person name="Salamov A."/>
            <person name="Henrissat B."/>
            <person name="Wiebenga A."/>
            <person name="De vries R.P."/>
            <person name="Grigoriev I.V."/>
            <person name="Mortensen U.H."/>
            <person name="Andersen M.R."/>
            <person name="Baker S.E."/>
        </authorList>
    </citation>
    <scope>NUCLEOTIDE SEQUENCE [LARGE SCALE GENOMIC DNA]</scope>
    <source>
        <strain evidence="4 5">CBS 115571</strain>
    </source>
</reference>
<keyword evidence="5" id="KW-1185">Reference proteome</keyword>
<evidence type="ECO:0000313" key="5">
    <source>
        <dbReference type="Proteomes" id="UP000249829"/>
    </source>
</evidence>
<dbReference type="EMBL" id="KZ825127">
    <property type="protein sequence ID" value="PYI20146.1"/>
    <property type="molecule type" value="Genomic_DNA"/>
</dbReference>
<evidence type="ECO:0000256" key="2">
    <source>
        <dbReference type="SAM" id="MobiDB-lite"/>
    </source>
</evidence>
<sequence length="200" mass="22781">PQPDPELPTLSLTTHTLPAQAPTGKGPDAGGPIQVIHNQPGRYQCMSVLGGARPHCQRVFKSLGLLRRHHRVMHGPNTQTWEVVVKKEEEEEVKMEDIKMEVEEAVKKEEEEEDVKTEVEEQDIKEEEMELEEGEILEDELEDGEIREEMDLDAEAFIQTADDAAPPSQFYHPVYGCYRPMCSEETFDMIEGKDIQPAWP</sequence>
<proteinExistence type="predicted"/>
<keyword evidence="1" id="KW-0862">Zinc</keyword>
<dbReference type="Proteomes" id="UP000249829">
    <property type="component" value="Unassembled WGS sequence"/>
</dbReference>
<dbReference type="AlphaFoldDB" id="A0A2V5IK28"/>
<dbReference type="GO" id="GO:0008270">
    <property type="term" value="F:zinc ion binding"/>
    <property type="evidence" value="ECO:0007669"/>
    <property type="project" value="UniProtKB-KW"/>
</dbReference>
<dbReference type="PROSITE" id="PS50157">
    <property type="entry name" value="ZINC_FINGER_C2H2_2"/>
    <property type="match status" value="1"/>
</dbReference>
<feature type="region of interest" description="Disordered" evidence="2">
    <location>
        <begin position="105"/>
        <end position="134"/>
    </location>
</feature>
<evidence type="ECO:0000259" key="3">
    <source>
        <dbReference type="PROSITE" id="PS50157"/>
    </source>
</evidence>
<evidence type="ECO:0000256" key="1">
    <source>
        <dbReference type="PROSITE-ProRule" id="PRU00042"/>
    </source>
</evidence>
<keyword evidence="1" id="KW-0863">Zinc-finger</keyword>
<keyword evidence="1" id="KW-0479">Metal-binding</keyword>
<feature type="compositionally biased region" description="Acidic residues" evidence="2">
    <location>
        <begin position="110"/>
        <end position="134"/>
    </location>
</feature>
<name>A0A2V5IK28_ASPV1</name>
<feature type="domain" description="C2H2-type" evidence="3">
    <location>
        <begin position="43"/>
        <end position="79"/>
    </location>
</feature>
<protein>
    <recommendedName>
        <fullName evidence="3">C2H2-type domain-containing protein</fullName>
    </recommendedName>
</protein>
<gene>
    <name evidence="4" type="ORF">BO99DRAFT_431838</name>
</gene>
<dbReference type="InterPro" id="IPR013087">
    <property type="entry name" value="Znf_C2H2_type"/>
</dbReference>
<feature type="non-terminal residue" evidence="4">
    <location>
        <position position="1"/>
    </location>
</feature>